<dbReference type="PATRIC" id="fig|1513271.3.peg.2814"/>
<dbReference type="InterPro" id="IPR011008">
    <property type="entry name" value="Dimeric_a/b-barrel"/>
</dbReference>
<reference evidence="1 2" key="1">
    <citation type="submission" date="2015-04" db="EMBL/GenBank/DDBJ databases">
        <title>Draft Genome Sequence of the Novel Agar-Digesting Marine Bacterium Q1.</title>
        <authorList>
            <person name="Li Y."/>
            <person name="Li D."/>
            <person name="Chen G."/>
            <person name="Du Z."/>
        </authorList>
    </citation>
    <scope>NUCLEOTIDE SEQUENCE [LARGE SCALE GENOMIC DNA]</scope>
    <source>
        <strain evidence="1 2">Q1</strain>
    </source>
</reference>
<dbReference type="Proteomes" id="UP000037600">
    <property type="component" value="Unassembled WGS sequence"/>
</dbReference>
<protein>
    <submittedName>
        <fullName evidence="1">JEMB protein</fullName>
    </submittedName>
</protein>
<gene>
    <name evidence="1" type="ORF">XM47_13715</name>
</gene>
<dbReference type="AlphaFoldDB" id="A0A0J8GTA6"/>
<dbReference type="STRING" id="1513271.XM47_13715"/>
<evidence type="ECO:0000313" key="1">
    <source>
        <dbReference type="EMBL" id="KMT64514.1"/>
    </source>
</evidence>
<keyword evidence="2" id="KW-1185">Reference proteome</keyword>
<evidence type="ECO:0000313" key="2">
    <source>
        <dbReference type="Proteomes" id="UP000037600"/>
    </source>
</evidence>
<dbReference type="Gene3D" id="3.30.70.100">
    <property type="match status" value="1"/>
</dbReference>
<dbReference type="PANTHER" id="PTHR37811">
    <property type="entry name" value="BLL5343 PROTEIN"/>
    <property type="match status" value="1"/>
</dbReference>
<dbReference type="PANTHER" id="PTHR37811:SF2">
    <property type="entry name" value="ABM DOMAIN-CONTAINING PROTEIN"/>
    <property type="match status" value="1"/>
</dbReference>
<sequence>MTKLNPQLTPPYYAVIFTSIRTKQDPFGYADAADRMHQLANEYPAFLGLDSARNDVGITVSYWRDLDTIKQWKNHADHKLAQALGREKWYQAYSVKIAKVEMEYDFEAE</sequence>
<dbReference type="RefSeq" id="WP_048693617.1">
    <property type="nucleotide sequence ID" value="NZ_KQ130496.1"/>
</dbReference>
<dbReference type="EMBL" id="LAZL01000023">
    <property type="protein sequence ID" value="KMT64514.1"/>
    <property type="molecule type" value="Genomic_DNA"/>
</dbReference>
<accession>A0A0J8GTA6</accession>
<dbReference type="OrthoDB" id="9797060at2"/>
<proteinExistence type="predicted"/>
<dbReference type="InterPro" id="IPR052936">
    <property type="entry name" value="Jasmonate_Hydroxylase-like"/>
</dbReference>
<organism evidence="1 2">
    <name type="scientific">Catenovulum maritimum</name>
    <dbReference type="NCBI Taxonomy" id="1513271"/>
    <lineage>
        <taxon>Bacteria</taxon>
        <taxon>Pseudomonadati</taxon>
        <taxon>Pseudomonadota</taxon>
        <taxon>Gammaproteobacteria</taxon>
        <taxon>Alteromonadales</taxon>
        <taxon>Alteromonadaceae</taxon>
        <taxon>Catenovulum</taxon>
    </lineage>
</organism>
<name>A0A0J8GTA6_9ALTE</name>
<comment type="caution">
    <text evidence="1">The sequence shown here is derived from an EMBL/GenBank/DDBJ whole genome shotgun (WGS) entry which is preliminary data.</text>
</comment>
<dbReference type="SUPFAM" id="SSF54909">
    <property type="entry name" value="Dimeric alpha+beta barrel"/>
    <property type="match status" value="1"/>
</dbReference>